<evidence type="ECO:0000313" key="5">
    <source>
        <dbReference type="Proteomes" id="UP001049176"/>
    </source>
</evidence>
<evidence type="ECO:0000256" key="3">
    <source>
        <dbReference type="SAM" id="SignalP"/>
    </source>
</evidence>
<feature type="compositionally biased region" description="Low complexity" evidence="2">
    <location>
        <begin position="62"/>
        <end position="99"/>
    </location>
</feature>
<dbReference type="OrthoDB" id="406505at2759"/>
<dbReference type="RefSeq" id="XP_043015761.1">
    <property type="nucleotide sequence ID" value="XM_043147056.1"/>
</dbReference>
<dbReference type="GeneID" id="66070226"/>
<proteinExistence type="predicted"/>
<dbReference type="CDD" id="cd22191">
    <property type="entry name" value="DPBB_RlpA_EXP_N-like"/>
    <property type="match status" value="1"/>
</dbReference>
<evidence type="ECO:0000256" key="1">
    <source>
        <dbReference type="ARBA" id="ARBA00022729"/>
    </source>
</evidence>
<dbReference type="PANTHER" id="PTHR31836">
    <property type="match status" value="1"/>
</dbReference>
<accession>A0A9P7V2T0</accession>
<dbReference type="EMBL" id="CM032181">
    <property type="protein sequence ID" value="KAG7099291.1"/>
    <property type="molecule type" value="Genomic_DNA"/>
</dbReference>
<reference evidence="4" key="1">
    <citation type="journal article" date="2021" name="Genome Biol. Evol.">
        <title>The assembled and annotated genome of the fairy-ring fungus Marasmius oreades.</title>
        <authorList>
            <person name="Hiltunen M."/>
            <person name="Ament-Velasquez S.L."/>
            <person name="Johannesson H."/>
        </authorList>
    </citation>
    <scope>NUCLEOTIDE SEQUENCE</scope>
    <source>
        <strain evidence="4">03SP1</strain>
    </source>
</reference>
<dbReference type="InterPro" id="IPR051477">
    <property type="entry name" value="Expansin_CellWall"/>
</dbReference>
<feature type="compositionally biased region" description="Low complexity" evidence="2">
    <location>
        <begin position="110"/>
        <end position="137"/>
    </location>
</feature>
<feature type="compositionally biased region" description="Pro residues" evidence="2">
    <location>
        <begin position="100"/>
        <end position="109"/>
    </location>
</feature>
<keyword evidence="5" id="KW-1185">Reference proteome</keyword>
<dbReference type="KEGG" id="more:E1B28_001150"/>
<sequence>MFTKSLVILIAAISFANVVLASPHLVNRRHHHALAARGHSVTRNASVQLENRALRKRCRSRSPPSSSSTVAVSSPTPVNVAPSTTVSSSSTTAAPEQQTPTPPPPPPPASTTSSQESAPTQASDNNGQGGNNSNNNGGNNGGGVLGLPSFAVGPLTGQGTFYDTGLTACGDTYSDDNPIVAVSRLLFDIWPGGNGNPNLNPICNKKIRAHYNGNSVDLTIVDRCDGCAMYDIDMTPSAFTVLASKDLGRLSGVTWEFI</sequence>
<name>A0A9P7V2T0_9AGAR</name>
<evidence type="ECO:0000313" key="4">
    <source>
        <dbReference type="EMBL" id="KAG7099291.1"/>
    </source>
</evidence>
<dbReference type="Gene3D" id="2.40.40.10">
    <property type="entry name" value="RlpA-like domain"/>
    <property type="match status" value="1"/>
</dbReference>
<organism evidence="4 5">
    <name type="scientific">Marasmius oreades</name>
    <name type="common">fairy-ring Marasmius</name>
    <dbReference type="NCBI Taxonomy" id="181124"/>
    <lineage>
        <taxon>Eukaryota</taxon>
        <taxon>Fungi</taxon>
        <taxon>Dikarya</taxon>
        <taxon>Basidiomycota</taxon>
        <taxon>Agaricomycotina</taxon>
        <taxon>Agaricomycetes</taxon>
        <taxon>Agaricomycetidae</taxon>
        <taxon>Agaricales</taxon>
        <taxon>Marasmiineae</taxon>
        <taxon>Marasmiaceae</taxon>
        <taxon>Marasmius</taxon>
    </lineage>
</organism>
<evidence type="ECO:0000256" key="2">
    <source>
        <dbReference type="SAM" id="MobiDB-lite"/>
    </source>
</evidence>
<dbReference type="Proteomes" id="UP001049176">
    <property type="component" value="Chromosome 1"/>
</dbReference>
<feature type="region of interest" description="Disordered" evidence="2">
    <location>
        <begin position="45"/>
        <end position="142"/>
    </location>
</feature>
<feature type="chain" id="PRO_5040324358" description="RlpA-like protein double-psi beta-barrel domain-containing protein" evidence="3">
    <location>
        <begin position="22"/>
        <end position="258"/>
    </location>
</feature>
<dbReference type="AlphaFoldDB" id="A0A9P7V2T0"/>
<gene>
    <name evidence="4" type="ORF">E1B28_001150</name>
</gene>
<dbReference type="SUPFAM" id="SSF50685">
    <property type="entry name" value="Barwin-like endoglucanases"/>
    <property type="match status" value="1"/>
</dbReference>
<dbReference type="PANTHER" id="PTHR31836:SF28">
    <property type="entry name" value="SRCR DOMAIN-CONTAINING PROTEIN-RELATED"/>
    <property type="match status" value="1"/>
</dbReference>
<dbReference type="InterPro" id="IPR036908">
    <property type="entry name" value="RlpA-like_sf"/>
</dbReference>
<comment type="caution">
    <text evidence="4">The sequence shown here is derived from an EMBL/GenBank/DDBJ whole genome shotgun (WGS) entry which is preliminary data.</text>
</comment>
<evidence type="ECO:0008006" key="6">
    <source>
        <dbReference type="Google" id="ProtNLM"/>
    </source>
</evidence>
<keyword evidence="1 3" id="KW-0732">Signal</keyword>
<protein>
    <recommendedName>
        <fullName evidence="6">RlpA-like protein double-psi beta-barrel domain-containing protein</fullName>
    </recommendedName>
</protein>
<feature type="signal peptide" evidence="3">
    <location>
        <begin position="1"/>
        <end position="21"/>
    </location>
</feature>